<feature type="transmembrane region" description="Helical" evidence="1">
    <location>
        <begin position="159"/>
        <end position="179"/>
    </location>
</feature>
<sequence length="398" mass="45127">MTSPETSTPRATPIKRRAVFLVGGYEPKSSAAFFARTRRELARFCDTWQVTAEMEQATTSPDGMIASAHIEAEIDEKSVATAIHFLVWNDIVLHDFGRPKLLRVAKYLGTLANYLFTGTFHRIVTSAWRVALFFLYPGIMLAAFCWLAGILGWAVSRLAFPGATACGVLAAVALLWGLLQYSGQRWFVTHLMDLWSFSLQYLRDRRPEVQQHVDRFAEAIVDQARTGDEDEIVLVGHSAGGTLILDIAARALELFPELGQSGPRVIILTLGSIALNVGLHPAAKTFRRKVQSLVDAPSLEWIECQAHVDIVNFYRTDPVAAMKLHSTRPGQFPEVHIVRIRKTVSPEFYKRYRYSLFRFHYQFIMANTTRYPYDFFMMCCGPEPFRESLGQELRYNPH</sequence>
<dbReference type="KEGG" id="ahel:Q31a_04400"/>
<evidence type="ECO:0000313" key="3">
    <source>
        <dbReference type="Proteomes" id="UP000318017"/>
    </source>
</evidence>
<reference evidence="2 3" key="1">
    <citation type="submission" date="2019-02" db="EMBL/GenBank/DDBJ databases">
        <title>Deep-cultivation of Planctomycetes and their phenomic and genomic characterization uncovers novel biology.</title>
        <authorList>
            <person name="Wiegand S."/>
            <person name="Jogler M."/>
            <person name="Boedeker C."/>
            <person name="Pinto D."/>
            <person name="Vollmers J."/>
            <person name="Rivas-Marin E."/>
            <person name="Kohn T."/>
            <person name="Peeters S.H."/>
            <person name="Heuer A."/>
            <person name="Rast P."/>
            <person name="Oberbeckmann S."/>
            <person name="Bunk B."/>
            <person name="Jeske O."/>
            <person name="Meyerdierks A."/>
            <person name="Storesund J.E."/>
            <person name="Kallscheuer N."/>
            <person name="Luecker S."/>
            <person name="Lage O.M."/>
            <person name="Pohl T."/>
            <person name="Merkel B.J."/>
            <person name="Hornburger P."/>
            <person name="Mueller R.-W."/>
            <person name="Bruemmer F."/>
            <person name="Labrenz M."/>
            <person name="Spormann A.M."/>
            <person name="Op den Camp H."/>
            <person name="Overmann J."/>
            <person name="Amann R."/>
            <person name="Jetten M.S.M."/>
            <person name="Mascher T."/>
            <person name="Medema M.H."/>
            <person name="Devos D.P."/>
            <person name="Kaster A.-K."/>
            <person name="Ovreas L."/>
            <person name="Rohde M."/>
            <person name="Galperin M.Y."/>
            <person name="Jogler C."/>
        </authorList>
    </citation>
    <scope>NUCLEOTIDE SEQUENCE [LARGE SCALE GENOMIC DNA]</scope>
    <source>
        <strain evidence="2 3">Q31a</strain>
    </source>
</reference>
<keyword evidence="1" id="KW-0812">Transmembrane</keyword>
<dbReference type="Gene3D" id="3.40.50.1820">
    <property type="entry name" value="alpha/beta hydrolase"/>
    <property type="match status" value="1"/>
</dbReference>
<keyword evidence="3" id="KW-1185">Reference proteome</keyword>
<dbReference type="SUPFAM" id="SSF53474">
    <property type="entry name" value="alpha/beta-Hydrolases"/>
    <property type="match status" value="1"/>
</dbReference>
<dbReference type="Proteomes" id="UP000318017">
    <property type="component" value="Chromosome"/>
</dbReference>
<evidence type="ECO:0000313" key="2">
    <source>
        <dbReference type="EMBL" id="QDV22157.1"/>
    </source>
</evidence>
<name>A0A518G0M5_9BACT</name>
<keyword evidence="1" id="KW-0472">Membrane</keyword>
<feature type="transmembrane region" description="Helical" evidence="1">
    <location>
        <begin position="130"/>
        <end position="153"/>
    </location>
</feature>
<organism evidence="2 3">
    <name type="scientific">Aureliella helgolandensis</name>
    <dbReference type="NCBI Taxonomy" id="2527968"/>
    <lineage>
        <taxon>Bacteria</taxon>
        <taxon>Pseudomonadati</taxon>
        <taxon>Planctomycetota</taxon>
        <taxon>Planctomycetia</taxon>
        <taxon>Pirellulales</taxon>
        <taxon>Pirellulaceae</taxon>
        <taxon>Aureliella</taxon>
    </lineage>
</organism>
<proteinExistence type="predicted"/>
<dbReference type="EMBL" id="CP036298">
    <property type="protein sequence ID" value="QDV22157.1"/>
    <property type="molecule type" value="Genomic_DNA"/>
</dbReference>
<keyword evidence="1" id="KW-1133">Transmembrane helix</keyword>
<dbReference type="InterPro" id="IPR029058">
    <property type="entry name" value="AB_hydrolase_fold"/>
</dbReference>
<gene>
    <name evidence="2" type="ORF">Q31a_04400</name>
</gene>
<protein>
    <submittedName>
        <fullName evidence="2">Uncharacterized protein</fullName>
    </submittedName>
</protein>
<accession>A0A518G0M5</accession>
<dbReference type="RefSeq" id="WP_145073270.1">
    <property type="nucleotide sequence ID" value="NZ_CP036298.1"/>
</dbReference>
<evidence type="ECO:0000256" key="1">
    <source>
        <dbReference type="SAM" id="Phobius"/>
    </source>
</evidence>
<dbReference type="OrthoDB" id="7257484at2"/>
<dbReference type="AlphaFoldDB" id="A0A518G0M5"/>